<dbReference type="RefSeq" id="WP_013933166.1">
    <property type="nucleotide sequence ID" value="NC_015707.1"/>
</dbReference>
<dbReference type="EMBL" id="CP002351">
    <property type="protein sequence ID" value="AEH51959.1"/>
    <property type="molecule type" value="Genomic_DNA"/>
</dbReference>
<dbReference type="OrthoDB" id="9769064at2"/>
<dbReference type="Gene3D" id="3.30.428.10">
    <property type="entry name" value="HIT-like"/>
    <property type="match status" value="2"/>
</dbReference>
<dbReference type="SUPFAM" id="SSF54197">
    <property type="entry name" value="HIT-like"/>
    <property type="match status" value="2"/>
</dbReference>
<evidence type="ECO:0000259" key="11">
    <source>
        <dbReference type="Pfam" id="PF02744"/>
    </source>
</evidence>
<dbReference type="InterPro" id="IPR001937">
    <property type="entry name" value="GalP_UDPtransf1"/>
</dbReference>
<evidence type="ECO:0000313" key="13">
    <source>
        <dbReference type="Proteomes" id="UP000006804"/>
    </source>
</evidence>
<dbReference type="NCBIfam" id="TIGR00209">
    <property type="entry name" value="galT_1"/>
    <property type="match status" value="1"/>
</dbReference>
<evidence type="ECO:0000259" key="10">
    <source>
        <dbReference type="Pfam" id="PF01087"/>
    </source>
</evidence>
<dbReference type="GO" id="GO:0006012">
    <property type="term" value="P:galactose metabolic process"/>
    <property type="evidence" value="ECO:0007669"/>
    <property type="project" value="UniProtKB-UniRule"/>
</dbReference>
<dbReference type="InterPro" id="IPR036265">
    <property type="entry name" value="HIT-like_sf"/>
</dbReference>
<dbReference type="EC" id="2.7.7.12" evidence="8"/>
<keyword evidence="13" id="KW-1185">Reference proteome</keyword>
<comment type="similarity">
    <text evidence="2">Belongs to the galactose-1-phosphate uridylyltransferase type 1 family.</text>
</comment>
<keyword evidence="5" id="KW-0479">Metal-binding</keyword>
<evidence type="ECO:0000256" key="6">
    <source>
        <dbReference type="ARBA" id="ARBA00022833"/>
    </source>
</evidence>
<dbReference type="Pfam" id="PF02744">
    <property type="entry name" value="GalP_UDP_tr_C"/>
    <property type="match status" value="1"/>
</dbReference>
<keyword evidence="4 12" id="KW-0548">Nucleotidyltransferase</keyword>
<dbReference type="InterPro" id="IPR053177">
    <property type="entry name" value="ADP-glucose_phosphorylase"/>
</dbReference>
<evidence type="ECO:0000313" key="12">
    <source>
        <dbReference type="EMBL" id="AEH51959.1"/>
    </source>
</evidence>
<evidence type="ECO:0000256" key="5">
    <source>
        <dbReference type="ARBA" id="ARBA00022723"/>
    </source>
</evidence>
<dbReference type="eggNOG" id="COG1085">
    <property type="taxonomic scope" value="Bacteria"/>
</dbReference>
<evidence type="ECO:0000256" key="9">
    <source>
        <dbReference type="PIRSR" id="PIRSR000808-1"/>
    </source>
</evidence>
<dbReference type="HOGENOM" id="CLU_029960_1_0_0"/>
<dbReference type="Proteomes" id="UP000006804">
    <property type="component" value="Chromosome"/>
</dbReference>
<evidence type="ECO:0000256" key="4">
    <source>
        <dbReference type="ARBA" id="ARBA00022695"/>
    </source>
</evidence>
<reference evidence="12 13" key="1">
    <citation type="submission" date="2010-11" db="EMBL/GenBank/DDBJ databases">
        <title>The complete genome of Thermotoga thermarum DSM 5069.</title>
        <authorList>
            <consortium name="US DOE Joint Genome Institute (JGI-PGF)"/>
            <person name="Lucas S."/>
            <person name="Copeland A."/>
            <person name="Lapidus A."/>
            <person name="Bruce D."/>
            <person name="Goodwin L."/>
            <person name="Pitluck S."/>
            <person name="Kyrpides N."/>
            <person name="Mavromatis K."/>
            <person name="Ivanova N."/>
            <person name="Zeytun A."/>
            <person name="Brettin T."/>
            <person name="Detter J.C."/>
            <person name="Tapia R."/>
            <person name="Han C."/>
            <person name="Land M."/>
            <person name="Hauser L."/>
            <person name="Markowitz V."/>
            <person name="Cheng J.-F."/>
            <person name="Hugenholtz P."/>
            <person name="Woyke T."/>
            <person name="Wu D."/>
            <person name="Spring S."/>
            <person name="Schroeder M."/>
            <person name="Brambilla E."/>
            <person name="Klenk H.-P."/>
            <person name="Eisen J.A."/>
        </authorList>
    </citation>
    <scope>NUCLEOTIDE SEQUENCE [LARGE SCALE GENOMIC DNA]</scope>
    <source>
        <strain evidence="12 13">DSM 5069</strain>
    </source>
</reference>
<protein>
    <recommendedName>
        <fullName evidence="8">Galactose-1-phosphate uridylyltransferase</fullName>
        <ecNumber evidence="8">2.7.7.12</ecNumber>
    </recommendedName>
</protein>
<organism evidence="12 13">
    <name type="scientific">Pseudothermotoga thermarum DSM 5069</name>
    <dbReference type="NCBI Taxonomy" id="688269"/>
    <lineage>
        <taxon>Bacteria</taxon>
        <taxon>Thermotogati</taxon>
        <taxon>Thermotogota</taxon>
        <taxon>Thermotogae</taxon>
        <taxon>Thermotogales</taxon>
        <taxon>Thermotogaceae</taxon>
        <taxon>Pseudothermotoga</taxon>
    </lineage>
</organism>
<evidence type="ECO:0000256" key="1">
    <source>
        <dbReference type="ARBA" id="ARBA00001947"/>
    </source>
</evidence>
<dbReference type="PANTHER" id="PTHR42763">
    <property type="entry name" value="ADP-GLUCOSE PHOSPHORYLASE"/>
    <property type="match status" value="1"/>
</dbReference>
<dbReference type="InterPro" id="IPR005849">
    <property type="entry name" value="GalP_Utransf_N"/>
</dbReference>
<dbReference type="InterPro" id="IPR005850">
    <property type="entry name" value="GalP_Utransf_C"/>
</dbReference>
<dbReference type="GO" id="GO:0008108">
    <property type="term" value="F:UDP-glucose:hexose-1-phosphate uridylyltransferase activity"/>
    <property type="evidence" value="ECO:0007669"/>
    <property type="project" value="UniProtKB-UniRule"/>
</dbReference>
<dbReference type="AlphaFoldDB" id="F7YWH9"/>
<dbReference type="PIRSF" id="PIRSF000808">
    <property type="entry name" value="GalT"/>
    <property type="match status" value="1"/>
</dbReference>
<evidence type="ECO:0000256" key="3">
    <source>
        <dbReference type="ARBA" id="ARBA00022679"/>
    </source>
</evidence>
<accession>F7YWH9</accession>
<dbReference type="STRING" id="688269.Theth_1918"/>
<keyword evidence="3 12" id="KW-0808">Transferase</keyword>
<sequence>MPELRKDPVIKRWVIIATERAKRPHDFVRPKVEEKSTFCPFDYGNEHTTPPEVLAFRPADSSPNTPGWWVRVVPNKFGAVDPTLEPRRYGVGMFDAMEGFGFHEVIIETPDHNTHLALMDYKQVEEVVWAYWHRYTALANNTLIKYILIFKNHGRDAGASLQHPHSQLIALPIVPKRVQEELDGSLDYYNYKERCVFCDIIREETYRKERVVEENEDFIAIEPFAARFPCETWILPKRHANSFGSIVEKEVKSFAKILKNTLYRMWKALDNPPYNFMLHTAPTTGEGKEYYHWHLEIVPRLTNVAGFEWGSGFYINPMPPEEAAKYLRSVEIQ</sequence>
<dbReference type="CDD" id="cd00608">
    <property type="entry name" value="GalT"/>
    <property type="match status" value="1"/>
</dbReference>
<name>F7YWH9_9THEM</name>
<evidence type="ECO:0000256" key="8">
    <source>
        <dbReference type="NCBIfam" id="TIGR00209"/>
    </source>
</evidence>
<feature type="active site" description="Tele-UMP-histidine intermediate" evidence="9">
    <location>
        <position position="165"/>
    </location>
</feature>
<keyword evidence="7" id="KW-0119">Carbohydrate metabolism</keyword>
<dbReference type="KEGG" id="tta:Theth_1918"/>
<feature type="domain" description="Galactose-1-phosphate uridyl transferase C-terminal" evidence="11">
    <location>
        <begin position="187"/>
        <end position="297"/>
    </location>
</feature>
<feature type="domain" description="Galactose-1-phosphate uridyl transferase N-terminal" evidence="10">
    <location>
        <begin position="4"/>
        <end position="175"/>
    </location>
</feature>
<evidence type="ECO:0000256" key="2">
    <source>
        <dbReference type="ARBA" id="ARBA00010951"/>
    </source>
</evidence>
<dbReference type="Pfam" id="PF01087">
    <property type="entry name" value="GalP_UDP_transf"/>
    <property type="match status" value="1"/>
</dbReference>
<dbReference type="PANTHER" id="PTHR42763:SF1">
    <property type="entry name" value="UDP-GLUCOSE--HEXOSE-1-PHOSPHATE URIDYLYLTRANSFERASE"/>
    <property type="match status" value="1"/>
</dbReference>
<keyword evidence="6" id="KW-0862">Zinc</keyword>
<dbReference type="GO" id="GO:0008270">
    <property type="term" value="F:zinc ion binding"/>
    <property type="evidence" value="ECO:0007669"/>
    <property type="project" value="InterPro"/>
</dbReference>
<evidence type="ECO:0000256" key="7">
    <source>
        <dbReference type="ARBA" id="ARBA00023277"/>
    </source>
</evidence>
<gene>
    <name evidence="12" type="ORF">Theth_1918</name>
</gene>
<proteinExistence type="inferred from homology"/>
<dbReference type="UniPathway" id="UPA00214"/>
<dbReference type="PATRIC" id="fig|688269.3.peg.1977"/>
<comment type="cofactor">
    <cofactor evidence="1">
        <name>Zn(2+)</name>
        <dbReference type="ChEBI" id="CHEBI:29105"/>
    </cofactor>
</comment>